<dbReference type="EMBL" id="CP031598">
    <property type="protein sequence ID" value="QEW28144.1"/>
    <property type="molecule type" value="Genomic_DNA"/>
</dbReference>
<keyword evidence="4" id="KW-1185">Reference proteome</keyword>
<reference evidence="2 4" key="1">
    <citation type="submission" date="2015-04" db="EMBL/GenBank/DDBJ databases">
        <title>The draft genome sequence of Roseovarius indicus B108T.</title>
        <authorList>
            <person name="Li G."/>
            <person name="Lai Q."/>
            <person name="Shao Z."/>
            <person name="Yan P."/>
        </authorList>
    </citation>
    <scope>NUCLEOTIDE SEQUENCE [LARGE SCALE GENOMIC DNA]</scope>
    <source>
        <strain evidence="2 4">B108</strain>
    </source>
</reference>
<evidence type="ECO:0000313" key="5">
    <source>
        <dbReference type="Proteomes" id="UP000325785"/>
    </source>
</evidence>
<evidence type="ECO:0000313" key="2">
    <source>
        <dbReference type="EMBL" id="KRS16501.1"/>
    </source>
</evidence>
<proteinExistence type="predicted"/>
<dbReference type="GO" id="GO:0008168">
    <property type="term" value="F:methyltransferase activity"/>
    <property type="evidence" value="ECO:0007669"/>
    <property type="project" value="UniProtKB-KW"/>
</dbReference>
<dbReference type="EMBL" id="LAXI01000013">
    <property type="protein sequence ID" value="KRS16501.1"/>
    <property type="molecule type" value="Genomic_DNA"/>
</dbReference>
<dbReference type="Proteomes" id="UP000325785">
    <property type="component" value="Chromosome"/>
</dbReference>
<dbReference type="SUPFAM" id="SSF53335">
    <property type="entry name" value="S-adenosyl-L-methionine-dependent methyltransferases"/>
    <property type="match status" value="1"/>
</dbReference>
<dbReference type="OrthoDB" id="3783712at2"/>
<evidence type="ECO:0000313" key="3">
    <source>
        <dbReference type="EMBL" id="QEW28144.1"/>
    </source>
</evidence>
<sequence length="237" mass="26457">MSGFFDFLKALPPYDDNANTVHRLDQRHRLIIDPFQPQIAGARVLDIAAHDGRWSYALAHAGAEEVVGVEARADLVARFAKFPDTPYKPRVKLHCNDLFAEIETRIAAGETFDVVAVYGIFYHIMDHFRLLSLIRKLGPQLIIIDSEFIKADNAMVQVLKEEVSNPLNAVTDVEGQAHTVVGVPSRRATEFMAEALGMELTWVDHALLLGDDRTGMKDYFREGRKIRLTCALTPAGA</sequence>
<reference evidence="3 5" key="2">
    <citation type="submission" date="2018-08" db="EMBL/GenBank/DDBJ databases">
        <title>Genetic Globetrotter - A new plasmid hitch-hiking vast phylogenetic and geographic distances.</title>
        <authorList>
            <person name="Vollmers J."/>
            <person name="Petersen J."/>
        </authorList>
    </citation>
    <scope>NUCLEOTIDE SEQUENCE [LARGE SCALE GENOMIC DNA]</scope>
    <source>
        <strain evidence="3 5">DSM 26383</strain>
    </source>
</reference>
<dbReference type="CDD" id="cd02440">
    <property type="entry name" value="AdoMet_MTases"/>
    <property type="match status" value="1"/>
</dbReference>
<gene>
    <name evidence="3" type="ORF">RIdsm_03969</name>
    <name evidence="2" type="ORF">XM52_18070</name>
</gene>
<dbReference type="InterPro" id="IPR041698">
    <property type="entry name" value="Methyltransf_25"/>
</dbReference>
<feature type="domain" description="Methyltransferase" evidence="1">
    <location>
        <begin position="44"/>
        <end position="126"/>
    </location>
</feature>
<evidence type="ECO:0000259" key="1">
    <source>
        <dbReference type="Pfam" id="PF13649"/>
    </source>
</evidence>
<dbReference type="STRING" id="540747.SAMN04488031_11270"/>
<dbReference type="GO" id="GO:0032259">
    <property type="term" value="P:methylation"/>
    <property type="evidence" value="ECO:0007669"/>
    <property type="project" value="UniProtKB-KW"/>
</dbReference>
<evidence type="ECO:0000313" key="4">
    <source>
        <dbReference type="Proteomes" id="UP000051401"/>
    </source>
</evidence>
<dbReference type="KEGG" id="rid:RIdsm_03969"/>
<dbReference type="RefSeq" id="WP_057818107.1">
    <property type="nucleotide sequence ID" value="NZ_CP031598.1"/>
</dbReference>
<dbReference type="PATRIC" id="fig|540747.5.peg.1360"/>
<accession>A0A0T5P5V2</accession>
<dbReference type="AlphaFoldDB" id="A0A0T5P5V2"/>
<protein>
    <submittedName>
        <fullName evidence="3">tRNA mo(5)U34 methyltransferase</fullName>
    </submittedName>
</protein>
<dbReference type="Gene3D" id="3.40.50.150">
    <property type="entry name" value="Vaccinia Virus protein VP39"/>
    <property type="match status" value="1"/>
</dbReference>
<dbReference type="InterPro" id="IPR029063">
    <property type="entry name" value="SAM-dependent_MTases_sf"/>
</dbReference>
<organism evidence="2 4">
    <name type="scientific">Roseovarius indicus</name>
    <dbReference type="NCBI Taxonomy" id="540747"/>
    <lineage>
        <taxon>Bacteria</taxon>
        <taxon>Pseudomonadati</taxon>
        <taxon>Pseudomonadota</taxon>
        <taxon>Alphaproteobacteria</taxon>
        <taxon>Rhodobacterales</taxon>
        <taxon>Roseobacteraceae</taxon>
        <taxon>Roseovarius</taxon>
    </lineage>
</organism>
<keyword evidence="3" id="KW-0808">Transferase</keyword>
<dbReference type="Pfam" id="PF13649">
    <property type="entry name" value="Methyltransf_25"/>
    <property type="match status" value="1"/>
</dbReference>
<dbReference type="Proteomes" id="UP000051401">
    <property type="component" value="Unassembled WGS sequence"/>
</dbReference>
<name>A0A0T5P5V2_9RHOB</name>
<keyword evidence="3" id="KW-0489">Methyltransferase</keyword>